<evidence type="ECO:0000313" key="15">
    <source>
        <dbReference type="EMBL" id="QIQ20849.1"/>
    </source>
</evidence>
<dbReference type="SUPFAM" id="SSF55060">
    <property type="entry name" value="GHMP Kinase, C-terminal domain"/>
    <property type="match status" value="1"/>
</dbReference>
<feature type="binding site" evidence="12">
    <location>
        <begin position="95"/>
        <end position="105"/>
    </location>
    <ligand>
        <name>ATP</name>
        <dbReference type="ChEBI" id="CHEBI:30616"/>
    </ligand>
</feature>
<dbReference type="UniPathway" id="UPA00050">
    <property type="reaction ID" value="UER00064"/>
</dbReference>
<dbReference type="PANTHER" id="PTHR20861:SF1">
    <property type="entry name" value="HOMOSERINE KINASE"/>
    <property type="match status" value="1"/>
</dbReference>
<comment type="pathway">
    <text evidence="1 12">Amino-acid biosynthesis; L-threonine biosynthesis; L-threonine from L-aspartate: step 4/5.</text>
</comment>
<keyword evidence="9 12" id="KW-0418">Kinase</keyword>
<dbReference type="Pfam" id="PF08544">
    <property type="entry name" value="GHMP_kinases_C"/>
    <property type="match status" value="1"/>
</dbReference>
<evidence type="ECO:0000256" key="9">
    <source>
        <dbReference type="ARBA" id="ARBA00022777"/>
    </source>
</evidence>
<dbReference type="GO" id="GO:0005524">
    <property type="term" value="F:ATP binding"/>
    <property type="evidence" value="ECO:0007669"/>
    <property type="project" value="UniProtKB-UniRule"/>
</dbReference>
<dbReference type="InParanoid" id="A0A6G9IAJ6"/>
<comment type="catalytic activity">
    <reaction evidence="11 12">
        <text>L-homoserine + ATP = O-phospho-L-homoserine + ADP + H(+)</text>
        <dbReference type="Rhea" id="RHEA:13985"/>
        <dbReference type="ChEBI" id="CHEBI:15378"/>
        <dbReference type="ChEBI" id="CHEBI:30616"/>
        <dbReference type="ChEBI" id="CHEBI:57476"/>
        <dbReference type="ChEBI" id="CHEBI:57590"/>
        <dbReference type="ChEBI" id="CHEBI:456216"/>
        <dbReference type="EC" id="2.7.1.39"/>
    </reaction>
</comment>
<dbReference type="RefSeq" id="WP_166915044.1">
    <property type="nucleotide sequence ID" value="NZ_CP050253.1"/>
</dbReference>
<dbReference type="NCBIfam" id="NF002288">
    <property type="entry name" value="PRK01212.1-4"/>
    <property type="match status" value="1"/>
</dbReference>
<feature type="domain" description="GHMP kinase N-terminal" evidence="13">
    <location>
        <begin position="67"/>
        <end position="154"/>
    </location>
</feature>
<dbReference type="EC" id="2.7.1.39" evidence="3 12"/>
<dbReference type="Proteomes" id="UP000501168">
    <property type="component" value="Chromosome"/>
</dbReference>
<evidence type="ECO:0000256" key="2">
    <source>
        <dbReference type="ARBA" id="ARBA00007370"/>
    </source>
</evidence>
<dbReference type="GO" id="GO:0004413">
    <property type="term" value="F:homoserine kinase activity"/>
    <property type="evidence" value="ECO:0007669"/>
    <property type="project" value="UniProtKB-UniRule"/>
</dbReference>
<dbReference type="Gene3D" id="3.30.230.10">
    <property type="match status" value="1"/>
</dbReference>
<dbReference type="NCBIfam" id="TIGR00191">
    <property type="entry name" value="thrB"/>
    <property type="match status" value="1"/>
</dbReference>
<comment type="similarity">
    <text evidence="2 12">Belongs to the GHMP kinase family. Homoserine kinase subfamily.</text>
</comment>
<organism evidence="15 16">
    <name type="scientific">Zophobihabitans entericus</name>
    <dbReference type="NCBI Taxonomy" id="1635327"/>
    <lineage>
        <taxon>Bacteria</taxon>
        <taxon>Pseudomonadati</taxon>
        <taxon>Pseudomonadota</taxon>
        <taxon>Gammaproteobacteria</taxon>
        <taxon>Orbales</taxon>
        <taxon>Orbaceae</taxon>
        <taxon>Zophobihabitans</taxon>
    </lineage>
</organism>
<dbReference type="GO" id="GO:0009088">
    <property type="term" value="P:threonine biosynthetic process"/>
    <property type="evidence" value="ECO:0007669"/>
    <property type="project" value="UniProtKB-UniRule"/>
</dbReference>
<keyword evidence="7 12" id="KW-0791">Threonine biosynthesis</keyword>
<keyword evidence="6 12" id="KW-0808">Transferase</keyword>
<dbReference type="InterPro" id="IPR006204">
    <property type="entry name" value="GHMP_kinase_N_dom"/>
</dbReference>
<dbReference type="Gene3D" id="3.30.70.890">
    <property type="entry name" value="GHMP kinase, C-terminal domain"/>
    <property type="match status" value="1"/>
</dbReference>
<dbReference type="InterPro" id="IPR013750">
    <property type="entry name" value="GHMP_kinase_C_dom"/>
</dbReference>
<name>A0A6G9IAJ6_9GAMM</name>
<keyword evidence="8 12" id="KW-0547">Nucleotide-binding</keyword>
<evidence type="ECO:0000256" key="7">
    <source>
        <dbReference type="ARBA" id="ARBA00022697"/>
    </source>
</evidence>
<dbReference type="InterPro" id="IPR020568">
    <property type="entry name" value="Ribosomal_Su5_D2-typ_SF"/>
</dbReference>
<keyword evidence="5 12" id="KW-0028">Amino-acid biosynthesis</keyword>
<proteinExistence type="inferred from homology"/>
<evidence type="ECO:0000256" key="5">
    <source>
        <dbReference type="ARBA" id="ARBA00022605"/>
    </source>
</evidence>
<comment type="function">
    <text evidence="12">Catalyzes the ATP-dependent phosphorylation of L-homoserine to L-homoserine phosphate.</text>
</comment>
<keyword evidence="12" id="KW-0963">Cytoplasm</keyword>
<feature type="domain" description="GHMP kinase C-terminal" evidence="14">
    <location>
        <begin position="216"/>
        <end position="284"/>
    </location>
</feature>
<dbReference type="InterPro" id="IPR036554">
    <property type="entry name" value="GHMP_kinase_C_sf"/>
</dbReference>
<dbReference type="KEGG" id="orb:IPMB12_03640"/>
<keyword evidence="16" id="KW-1185">Reference proteome</keyword>
<evidence type="ECO:0000256" key="6">
    <source>
        <dbReference type="ARBA" id="ARBA00022679"/>
    </source>
</evidence>
<evidence type="ECO:0000256" key="8">
    <source>
        <dbReference type="ARBA" id="ARBA00022741"/>
    </source>
</evidence>
<dbReference type="SUPFAM" id="SSF54211">
    <property type="entry name" value="Ribosomal protein S5 domain 2-like"/>
    <property type="match status" value="1"/>
</dbReference>
<dbReference type="GO" id="GO:0005737">
    <property type="term" value="C:cytoplasm"/>
    <property type="evidence" value="ECO:0007669"/>
    <property type="project" value="UniProtKB-SubCell"/>
</dbReference>
<evidence type="ECO:0000256" key="1">
    <source>
        <dbReference type="ARBA" id="ARBA00005015"/>
    </source>
</evidence>
<evidence type="ECO:0000256" key="10">
    <source>
        <dbReference type="ARBA" id="ARBA00022840"/>
    </source>
</evidence>
<dbReference type="FunCoup" id="A0A6G9IAJ6">
    <property type="interactions" value="422"/>
</dbReference>
<evidence type="ECO:0000256" key="3">
    <source>
        <dbReference type="ARBA" id="ARBA00012078"/>
    </source>
</evidence>
<dbReference type="Pfam" id="PF00288">
    <property type="entry name" value="GHMP_kinases_N"/>
    <property type="match status" value="1"/>
</dbReference>
<dbReference type="PRINTS" id="PR00958">
    <property type="entry name" value="HOMSERKINASE"/>
</dbReference>
<evidence type="ECO:0000256" key="11">
    <source>
        <dbReference type="ARBA" id="ARBA00049375"/>
    </source>
</evidence>
<dbReference type="PROSITE" id="PS00627">
    <property type="entry name" value="GHMP_KINASES_ATP"/>
    <property type="match status" value="1"/>
</dbReference>
<keyword evidence="10 12" id="KW-0067">ATP-binding</keyword>
<sequence length="315" mass="34308">MTTKQITVYAPASMANVSVGFDILGAAVSPIDGQHLGDCITVKAADTFSLKSEGHFVKKLPRNPKYNIVYQCWERFCQAMGKKLPVEMTLAKNMPIGSGLGSSACSVVGAFVALNEFFDRPFDEIQMLTMMGELEGRISGSVHYDNVAPCYLGGMQLILNAGGVISQSLPVFDDWYWVMAYPGIKVSTAEARAILPAQYKKQDCVDHGRHAGGFVHACYTNQPKLAAALMQDVIAEPYRKDLLPNFDNVRAGVAELGALASGISGSGPTMFVVAENKQQAEAISQWLQVHYLQNSDGFIHICKIDKQGARVIHRQ</sequence>
<evidence type="ECO:0000259" key="13">
    <source>
        <dbReference type="Pfam" id="PF00288"/>
    </source>
</evidence>
<evidence type="ECO:0000256" key="4">
    <source>
        <dbReference type="ARBA" id="ARBA00017858"/>
    </source>
</evidence>
<protein>
    <recommendedName>
        <fullName evidence="4 12">Homoserine kinase</fullName>
        <shortName evidence="12">HK</shortName>
        <shortName evidence="12">HSK</shortName>
        <ecNumber evidence="3 12">2.7.1.39</ecNumber>
    </recommendedName>
</protein>
<evidence type="ECO:0000313" key="16">
    <source>
        <dbReference type="Proteomes" id="UP000501168"/>
    </source>
</evidence>
<dbReference type="InterPro" id="IPR014721">
    <property type="entry name" value="Ribsml_uS5_D2-typ_fold_subgr"/>
</dbReference>
<dbReference type="PANTHER" id="PTHR20861">
    <property type="entry name" value="HOMOSERINE/4-DIPHOSPHOCYTIDYL-2-C-METHYL-D-ERYTHRITOL KINASE"/>
    <property type="match status" value="1"/>
</dbReference>
<dbReference type="AlphaFoldDB" id="A0A6G9IAJ6"/>
<gene>
    <name evidence="12 15" type="primary">thrB</name>
    <name evidence="15" type="ORF">IPMB12_03640</name>
</gene>
<dbReference type="HAMAP" id="MF_00384">
    <property type="entry name" value="Homoser_kinase"/>
    <property type="match status" value="1"/>
</dbReference>
<reference evidence="15 16" key="1">
    <citation type="submission" date="2020-03" db="EMBL/GenBank/DDBJ databases">
        <title>Complete genome sequence of Orbus sp. IPMB12 (BCRC 80908).</title>
        <authorList>
            <person name="Lo W.-S."/>
            <person name="Chang T.-H."/>
            <person name="Kuo C.-H."/>
        </authorList>
    </citation>
    <scope>NUCLEOTIDE SEQUENCE [LARGE SCALE GENOMIC DNA]</scope>
    <source>
        <strain evidence="15 16">IPMB12</strain>
    </source>
</reference>
<dbReference type="InterPro" id="IPR000870">
    <property type="entry name" value="Homoserine_kinase"/>
</dbReference>
<evidence type="ECO:0000259" key="14">
    <source>
        <dbReference type="Pfam" id="PF08544"/>
    </source>
</evidence>
<comment type="subcellular location">
    <subcellularLocation>
        <location evidence="12">Cytoplasm</location>
    </subcellularLocation>
</comment>
<evidence type="ECO:0000256" key="12">
    <source>
        <dbReference type="HAMAP-Rule" id="MF_00384"/>
    </source>
</evidence>
<accession>A0A6G9IAJ6</accession>
<dbReference type="InterPro" id="IPR006203">
    <property type="entry name" value="GHMP_knse_ATP-bd_CS"/>
</dbReference>
<dbReference type="PIRSF" id="PIRSF000676">
    <property type="entry name" value="Homoser_kin"/>
    <property type="match status" value="1"/>
</dbReference>
<dbReference type="EMBL" id="CP050253">
    <property type="protein sequence ID" value="QIQ20849.1"/>
    <property type="molecule type" value="Genomic_DNA"/>
</dbReference>